<dbReference type="Proteomes" id="UP000792457">
    <property type="component" value="Unassembled WGS sequence"/>
</dbReference>
<dbReference type="OrthoDB" id="6369556at2759"/>
<evidence type="ECO:0000313" key="1">
    <source>
        <dbReference type="EMBL" id="KAG8227676.1"/>
    </source>
</evidence>
<dbReference type="AlphaFoldDB" id="A0A8K0NZD2"/>
<reference evidence="1" key="1">
    <citation type="submission" date="2013-04" db="EMBL/GenBank/DDBJ databases">
        <authorList>
            <person name="Qu J."/>
            <person name="Murali S.C."/>
            <person name="Bandaranaike D."/>
            <person name="Bellair M."/>
            <person name="Blankenburg K."/>
            <person name="Chao H."/>
            <person name="Dinh H."/>
            <person name="Doddapaneni H."/>
            <person name="Downs B."/>
            <person name="Dugan-Rocha S."/>
            <person name="Elkadiri S."/>
            <person name="Gnanaolivu R.D."/>
            <person name="Hernandez B."/>
            <person name="Javaid M."/>
            <person name="Jayaseelan J.C."/>
            <person name="Lee S."/>
            <person name="Li M."/>
            <person name="Ming W."/>
            <person name="Munidasa M."/>
            <person name="Muniz J."/>
            <person name="Nguyen L."/>
            <person name="Ongeri F."/>
            <person name="Osuji N."/>
            <person name="Pu L.-L."/>
            <person name="Puazo M."/>
            <person name="Qu C."/>
            <person name="Quiroz J."/>
            <person name="Raj R."/>
            <person name="Weissenberger G."/>
            <person name="Xin Y."/>
            <person name="Zou X."/>
            <person name="Han Y."/>
            <person name="Richards S."/>
            <person name="Worley K."/>
            <person name="Muzny D."/>
            <person name="Gibbs R."/>
        </authorList>
    </citation>
    <scope>NUCLEOTIDE SEQUENCE</scope>
    <source>
        <strain evidence="1">Sampled in the wild</strain>
    </source>
</reference>
<gene>
    <name evidence="1" type="ORF">J437_LFUL006987</name>
</gene>
<accession>A0A8K0NZD2</accession>
<reference evidence="1" key="2">
    <citation type="submission" date="2017-10" db="EMBL/GenBank/DDBJ databases">
        <title>Ladona fulva Genome sequencing and assembly.</title>
        <authorList>
            <person name="Murali S."/>
            <person name="Richards S."/>
            <person name="Bandaranaike D."/>
            <person name="Bellair M."/>
            <person name="Blankenburg K."/>
            <person name="Chao H."/>
            <person name="Dinh H."/>
            <person name="Doddapaneni H."/>
            <person name="Dugan-Rocha S."/>
            <person name="Elkadiri S."/>
            <person name="Gnanaolivu R."/>
            <person name="Hernandez B."/>
            <person name="Skinner E."/>
            <person name="Javaid M."/>
            <person name="Lee S."/>
            <person name="Li M."/>
            <person name="Ming W."/>
            <person name="Munidasa M."/>
            <person name="Muniz J."/>
            <person name="Nguyen L."/>
            <person name="Hughes D."/>
            <person name="Osuji N."/>
            <person name="Pu L.-L."/>
            <person name="Puazo M."/>
            <person name="Qu C."/>
            <person name="Quiroz J."/>
            <person name="Raj R."/>
            <person name="Weissenberger G."/>
            <person name="Xin Y."/>
            <person name="Zou X."/>
            <person name="Han Y."/>
            <person name="Worley K."/>
            <person name="Muzny D."/>
            <person name="Gibbs R."/>
        </authorList>
    </citation>
    <scope>NUCLEOTIDE SEQUENCE</scope>
    <source>
        <strain evidence="1">Sampled in the wild</strain>
    </source>
</reference>
<protein>
    <submittedName>
        <fullName evidence="1">Uncharacterized protein</fullName>
    </submittedName>
</protein>
<keyword evidence="2" id="KW-1185">Reference proteome</keyword>
<evidence type="ECO:0000313" key="2">
    <source>
        <dbReference type="Proteomes" id="UP000792457"/>
    </source>
</evidence>
<proteinExistence type="predicted"/>
<name>A0A8K0NZD2_LADFU</name>
<comment type="caution">
    <text evidence="1">The sequence shown here is derived from an EMBL/GenBank/DDBJ whole genome shotgun (WGS) entry which is preliminary data.</text>
</comment>
<dbReference type="EMBL" id="KZ308333">
    <property type="protein sequence ID" value="KAG8227676.1"/>
    <property type="molecule type" value="Genomic_DNA"/>
</dbReference>
<sequence length="123" mass="14608">MEYCRSQSHTHARYGQRLLFDGPELQSNCHTLNETLQCFSDVADECYYYEDLYEYEQLLYGLTNVFTWMCKDIQTIRQHFLVLLQSLDCLERERINGKCSEPEIPPNVWTKILRLEVNSTICP</sequence>
<organism evidence="1 2">
    <name type="scientific">Ladona fulva</name>
    <name type="common">Scarce chaser dragonfly</name>
    <name type="synonym">Libellula fulva</name>
    <dbReference type="NCBI Taxonomy" id="123851"/>
    <lineage>
        <taxon>Eukaryota</taxon>
        <taxon>Metazoa</taxon>
        <taxon>Ecdysozoa</taxon>
        <taxon>Arthropoda</taxon>
        <taxon>Hexapoda</taxon>
        <taxon>Insecta</taxon>
        <taxon>Pterygota</taxon>
        <taxon>Palaeoptera</taxon>
        <taxon>Odonata</taxon>
        <taxon>Epiprocta</taxon>
        <taxon>Anisoptera</taxon>
        <taxon>Libelluloidea</taxon>
        <taxon>Libellulidae</taxon>
        <taxon>Ladona</taxon>
    </lineage>
</organism>